<dbReference type="InterPro" id="IPR036085">
    <property type="entry name" value="PAZ_dom_sf"/>
</dbReference>
<evidence type="ECO:0000256" key="2">
    <source>
        <dbReference type="ARBA" id="ARBA00022473"/>
    </source>
</evidence>
<keyword evidence="9" id="KW-1185">Reference proteome</keyword>
<feature type="domain" description="PAZ" evidence="7">
    <location>
        <begin position="86"/>
        <end position="198"/>
    </location>
</feature>
<keyword evidence="5" id="KW-0943">RNA-mediated gene silencing</keyword>
<protein>
    <recommendedName>
        <fullName evidence="7">PAZ domain-containing protein</fullName>
    </recommendedName>
</protein>
<proteinExistence type="inferred from homology"/>
<dbReference type="PROSITE" id="PS50821">
    <property type="entry name" value="PAZ"/>
    <property type="match status" value="1"/>
</dbReference>
<dbReference type="AlphaFoldDB" id="A0A9P0J7T2"/>
<evidence type="ECO:0000256" key="6">
    <source>
        <dbReference type="ARBA" id="ARBA00038291"/>
    </source>
</evidence>
<evidence type="ECO:0000256" key="4">
    <source>
        <dbReference type="ARBA" id="ARBA00022884"/>
    </source>
</evidence>
<evidence type="ECO:0000313" key="8">
    <source>
        <dbReference type="EMBL" id="CAH1725632.1"/>
    </source>
</evidence>
<accession>A0A9P0J7T2</accession>
<organism evidence="8 9">
    <name type="scientific">Aphis gossypii</name>
    <name type="common">Cotton aphid</name>
    <dbReference type="NCBI Taxonomy" id="80765"/>
    <lineage>
        <taxon>Eukaryota</taxon>
        <taxon>Metazoa</taxon>
        <taxon>Ecdysozoa</taxon>
        <taxon>Arthropoda</taxon>
        <taxon>Hexapoda</taxon>
        <taxon>Insecta</taxon>
        <taxon>Pterygota</taxon>
        <taxon>Neoptera</taxon>
        <taxon>Paraneoptera</taxon>
        <taxon>Hemiptera</taxon>
        <taxon>Sternorrhyncha</taxon>
        <taxon>Aphidomorpha</taxon>
        <taxon>Aphidoidea</taxon>
        <taxon>Aphididae</taxon>
        <taxon>Aphidini</taxon>
        <taxon>Aphis</taxon>
        <taxon>Aphis</taxon>
    </lineage>
</organism>
<dbReference type="PANTHER" id="PTHR22891">
    <property type="entry name" value="EUKARYOTIC TRANSLATION INITIATION FACTOR 2C"/>
    <property type="match status" value="1"/>
</dbReference>
<dbReference type="InterPro" id="IPR003100">
    <property type="entry name" value="PAZ_dom"/>
</dbReference>
<dbReference type="GO" id="GO:0034587">
    <property type="term" value="P:piRNA processing"/>
    <property type="evidence" value="ECO:0007669"/>
    <property type="project" value="UniProtKB-ARBA"/>
</dbReference>
<dbReference type="Pfam" id="PF02170">
    <property type="entry name" value="PAZ"/>
    <property type="match status" value="1"/>
</dbReference>
<comment type="subcellular location">
    <subcellularLocation>
        <location evidence="1">Cytoplasm</location>
    </subcellularLocation>
</comment>
<dbReference type="FunFam" id="2.170.260.10:FF:000003">
    <property type="entry name" value="Piwi-like RNA-mediated gene silencing 2"/>
    <property type="match status" value="1"/>
</dbReference>
<reference evidence="8" key="1">
    <citation type="submission" date="2022-02" db="EMBL/GenBank/DDBJ databases">
        <authorList>
            <person name="King R."/>
        </authorList>
    </citation>
    <scope>NUCLEOTIDE SEQUENCE</scope>
</reference>
<dbReference type="SMART" id="SM00949">
    <property type="entry name" value="PAZ"/>
    <property type="match status" value="1"/>
</dbReference>
<keyword evidence="3" id="KW-0963">Cytoplasm</keyword>
<evidence type="ECO:0000259" key="7">
    <source>
        <dbReference type="PROSITE" id="PS50821"/>
    </source>
</evidence>
<name>A0A9P0J7T2_APHGO</name>
<dbReference type="CDD" id="cd02845">
    <property type="entry name" value="PAZ_piwi_like"/>
    <property type="match status" value="1"/>
</dbReference>
<evidence type="ECO:0000256" key="3">
    <source>
        <dbReference type="ARBA" id="ARBA00022490"/>
    </source>
</evidence>
<keyword evidence="4" id="KW-0694">RNA-binding</keyword>
<dbReference type="GO" id="GO:0003723">
    <property type="term" value="F:RNA binding"/>
    <property type="evidence" value="ECO:0007669"/>
    <property type="project" value="UniProtKB-KW"/>
</dbReference>
<evidence type="ECO:0000256" key="5">
    <source>
        <dbReference type="ARBA" id="ARBA00023158"/>
    </source>
</evidence>
<keyword evidence="2" id="KW-0217">Developmental protein</keyword>
<gene>
    <name evidence="8" type="ORF">APHIGO_LOCUS6673</name>
</gene>
<dbReference type="SUPFAM" id="SSF101690">
    <property type="entry name" value="PAZ domain"/>
    <property type="match status" value="1"/>
</dbReference>
<dbReference type="Proteomes" id="UP001154329">
    <property type="component" value="Chromosome 2"/>
</dbReference>
<evidence type="ECO:0000313" key="9">
    <source>
        <dbReference type="Proteomes" id="UP001154329"/>
    </source>
</evidence>
<evidence type="ECO:0000256" key="1">
    <source>
        <dbReference type="ARBA" id="ARBA00004496"/>
    </source>
</evidence>
<dbReference type="SUPFAM" id="SSF53098">
    <property type="entry name" value="Ribonuclease H-like"/>
    <property type="match status" value="1"/>
</dbReference>
<sequence length="343" mass="39638">MTIKFTAVVEKGDHTCIQIFNILMGKSLGNLKLTLVGRNYYDKEAKIDFPKHKLQLWPGYDTTIGLFDCGLLLRSEIQTKIMREDTVLDLLIECSNDRNRNPNWMMTFKLAVLGSIVLTRYNNKTYRIDDIDEESSTRSTFLKKDGSKISFIDYYKERYRITISNQKQPMLISKKKKSIGSVETELVYLVPELCTMTGLTNTMRQNRDLMQDIAQHTRVDPNGRIVKYNNFIKRVLTTPKSSDSLKEWNLTLSNALITINGRVLPQENLNGDNHKYPAGHNNDWTAQLRSLPMYKNIVGIQCWAIVTPHMCSFNVGKFTNTLISVADKLVLNYQNREYLKLRM</sequence>
<dbReference type="GO" id="GO:0005737">
    <property type="term" value="C:cytoplasm"/>
    <property type="evidence" value="ECO:0007669"/>
    <property type="project" value="UniProtKB-SubCell"/>
</dbReference>
<dbReference type="EMBL" id="OU899035">
    <property type="protein sequence ID" value="CAH1725632.1"/>
    <property type="molecule type" value="Genomic_DNA"/>
</dbReference>
<dbReference type="InterPro" id="IPR012337">
    <property type="entry name" value="RNaseH-like_sf"/>
</dbReference>
<comment type="similarity">
    <text evidence="6">Belongs to the argonaute family. Piwi subfamily.</text>
</comment>
<dbReference type="Gene3D" id="2.170.260.10">
    <property type="entry name" value="paz domain"/>
    <property type="match status" value="1"/>
</dbReference>
<reference evidence="8" key="2">
    <citation type="submission" date="2022-10" db="EMBL/GenBank/DDBJ databases">
        <authorList>
            <consortium name="ENA_rothamsted_submissions"/>
            <consortium name="culmorum"/>
            <person name="King R."/>
        </authorList>
    </citation>
    <scope>NUCLEOTIDE SEQUENCE</scope>
</reference>